<dbReference type="AlphaFoldDB" id="A0A1V9XN81"/>
<dbReference type="Proteomes" id="UP000192247">
    <property type="component" value="Unassembled WGS sequence"/>
</dbReference>
<keyword evidence="10" id="KW-1185">Reference proteome</keyword>
<organism evidence="9 10">
    <name type="scientific">Tropilaelaps mercedesae</name>
    <dbReference type="NCBI Taxonomy" id="418985"/>
    <lineage>
        <taxon>Eukaryota</taxon>
        <taxon>Metazoa</taxon>
        <taxon>Ecdysozoa</taxon>
        <taxon>Arthropoda</taxon>
        <taxon>Chelicerata</taxon>
        <taxon>Arachnida</taxon>
        <taxon>Acari</taxon>
        <taxon>Parasitiformes</taxon>
        <taxon>Mesostigmata</taxon>
        <taxon>Gamasina</taxon>
        <taxon>Dermanyssoidea</taxon>
        <taxon>Laelapidae</taxon>
        <taxon>Tropilaelaps</taxon>
    </lineage>
</organism>
<dbReference type="SUPFAM" id="SSF102712">
    <property type="entry name" value="JAB1/MPN domain"/>
    <property type="match status" value="1"/>
</dbReference>
<dbReference type="InterPro" id="IPR033860">
    <property type="entry name" value="MPN_BRCC36"/>
</dbReference>
<keyword evidence="3" id="KW-0479">Metal-binding</keyword>
<dbReference type="InterPro" id="IPR000555">
    <property type="entry name" value="JAMM/MPN+_dom"/>
</dbReference>
<evidence type="ECO:0000256" key="2">
    <source>
        <dbReference type="ARBA" id="ARBA00022670"/>
    </source>
</evidence>
<evidence type="ECO:0000256" key="7">
    <source>
        <dbReference type="ARBA" id="ARBA00023049"/>
    </source>
</evidence>
<evidence type="ECO:0000259" key="8">
    <source>
        <dbReference type="PROSITE" id="PS50249"/>
    </source>
</evidence>
<dbReference type="Gene3D" id="3.40.140.10">
    <property type="entry name" value="Cytidine Deaminase, domain 2"/>
    <property type="match status" value="1"/>
</dbReference>
<evidence type="ECO:0000256" key="4">
    <source>
        <dbReference type="ARBA" id="ARBA00022786"/>
    </source>
</evidence>
<dbReference type="GO" id="GO:0006508">
    <property type="term" value="P:proteolysis"/>
    <property type="evidence" value="ECO:0007669"/>
    <property type="project" value="UniProtKB-KW"/>
</dbReference>
<keyword evidence="2" id="KW-0645">Protease</keyword>
<keyword evidence="5" id="KW-0378">Hydrolase</keyword>
<gene>
    <name evidence="9" type="ORF">BIW11_08732</name>
</gene>
<comment type="caution">
    <text evidence="9">The sequence shown here is derived from an EMBL/GenBank/DDBJ whole genome shotgun (WGS) entry which is preliminary data.</text>
</comment>
<dbReference type="GO" id="GO:0070536">
    <property type="term" value="P:protein K63-linked deubiquitination"/>
    <property type="evidence" value="ECO:0007669"/>
    <property type="project" value="InterPro"/>
</dbReference>
<keyword evidence="6" id="KW-0862">Zinc</keyword>
<feature type="domain" description="MPN" evidence="8">
    <location>
        <begin position="5"/>
        <end position="145"/>
    </location>
</feature>
<name>A0A1V9XN81_9ACAR</name>
<dbReference type="GO" id="GO:0070552">
    <property type="term" value="C:BRISC complex"/>
    <property type="evidence" value="ECO:0007669"/>
    <property type="project" value="InterPro"/>
</dbReference>
<protein>
    <submittedName>
        <fullName evidence="9">Lys-63-specific deubiquitinase BRCC36 isoform X1</fullName>
    </submittedName>
</protein>
<dbReference type="STRING" id="418985.A0A1V9XN81"/>
<dbReference type="EMBL" id="MNPL01007087">
    <property type="protein sequence ID" value="OQR74964.1"/>
    <property type="molecule type" value="Genomic_DNA"/>
</dbReference>
<dbReference type="OrthoDB" id="446074at2759"/>
<accession>A0A1V9XN81</accession>
<dbReference type="InterPro" id="IPR050242">
    <property type="entry name" value="JAMM_MPN+_peptidase_M67A"/>
</dbReference>
<dbReference type="SMART" id="SM00232">
    <property type="entry name" value="JAB_MPN"/>
    <property type="match status" value="1"/>
</dbReference>
<dbReference type="Pfam" id="PF18110">
    <property type="entry name" value="BRCC36_C"/>
    <property type="match status" value="1"/>
</dbReference>
<dbReference type="GO" id="GO:0046872">
    <property type="term" value="F:metal ion binding"/>
    <property type="evidence" value="ECO:0007669"/>
    <property type="project" value="UniProtKB-KW"/>
</dbReference>
<evidence type="ECO:0000313" key="10">
    <source>
        <dbReference type="Proteomes" id="UP000192247"/>
    </source>
</evidence>
<dbReference type="GO" id="GO:0006281">
    <property type="term" value="P:DNA repair"/>
    <property type="evidence" value="ECO:0007669"/>
    <property type="project" value="InterPro"/>
</dbReference>
<dbReference type="GO" id="GO:0070531">
    <property type="term" value="C:BRCA1-A complex"/>
    <property type="evidence" value="ECO:0007669"/>
    <property type="project" value="InterPro"/>
</dbReference>
<evidence type="ECO:0000256" key="1">
    <source>
        <dbReference type="ARBA" id="ARBA00008021"/>
    </source>
</evidence>
<dbReference type="InterPro" id="IPR040749">
    <property type="entry name" value="BRCC36_C"/>
</dbReference>
<dbReference type="InParanoid" id="A0A1V9XN81"/>
<dbReference type="CDD" id="cd08068">
    <property type="entry name" value="MPN_BRCC36"/>
    <property type="match status" value="1"/>
</dbReference>
<dbReference type="GO" id="GO:0008237">
    <property type="term" value="F:metallopeptidase activity"/>
    <property type="evidence" value="ECO:0007669"/>
    <property type="project" value="UniProtKB-KW"/>
</dbReference>
<dbReference type="PANTHER" id="PTHR10410">
    <property type="entry name" value="EUKARYOTIC TRANSLATION INITIATION FACTOR 3 -RELATED"/>
    <property type="match status" value="1"/>
</dbReference>
<dbReference type="GO" id="GO:0004843">
    <property type="term" value="F:cysteine-type deubiquitinase activity"/>
    <property type="evidence" value="ECO:0007669"/>
    <property type="project" value="InterPro"/>
</dbReference>
<proteinExistence type="inferred from homology"/>
<sequence length="255" mass="28255">MVSQVNIYSDVYQACLTHALSTEKEEVMGLLIGQHTDTPKGLVAELHALMLLRRSDKRRDRVEISVEQQAEASTYAEDLEYVNNQPLRVCGWYHSHPHITVHPSHVDVNTQASYQTMDPRFIGLIFSVFSNDANSAKKPAKIEVKCFQAEHTQNGPAVAVEVTLNVVVRKRGPSLPCLRALISLPNILYEEEREAYDMSEETAGVPDALTQLNNCAVFSKALCGIAEVVSGPLVDVFEATLQTAQKNLAEIHQSL</sequence>
<keyword evidence="4" id="KW-0833">Ubl conjugation pathway</keyword>
<evidence type="ECO:0000256" key="3">
    <source>
        <dbReference type="ARBA" id="ARBA00022723"/>
    </source>
</evidence>
<evidence type="ECO:0000313" key="9">
    <source>
        <dbReference type="EMBL" id="OQR74964.1"/>
    </source>
</evidence>
<comment type="similarity">
    <text evidence="1">Belongs to the peptidase M67A family. BRCC36 subfamily.</text>
</comment>
<dbReference type="Pfam" id="PF01398">
    <property type="entry name" value="JAB"/>
    <property type="match status" value="1"/>
</dbReference>
<dbReference type="PROSITE" id="PS50249">
    <property type="entry name" value="MPN"/>
    <property type="match status" value="1"/>
</dbReference>
<reference evidence="9 10" key="1">
    <citation type="journal article" date="2017" name="Gigascience">
        <title>Draft genome of the honey bee ectoparasitic mite, Tropilaelaps mercedesae, is shaped by the parasitic life history.</title>
        <authorList>
            <person name="Dong X."/>
            <person name="Armstrong S.D."/>
            <person name="Xia D."/>
            <person name="Makepeace B.L."/>
            <person name="Darby A.C."/>
            <person name="Kadowaki T."/>
        </authorList>
    </citation>
    <scope>NUCLEOTIDE SEQUENCE [LARGE SCALE GENOMIC DNA]</scope>
    <source>
        <strain evidence="9">Wuxi-XJTLU</strain>
    </source>
</reference>
<evidence type="ECO:0000256" key="6">
    <source>
        <dbReference type="ARBA" id="ARBA00022833"/>
    </source>
</evidence>
<dbReference type="InterPro" id="IPR037518">
    <property type="entry name" value="MPN"/>
</dbReference>
<evidence type="ECO:0000256" key="5">
    <source>
        <dbReference type="ARBA" id="ARBA00022801"/>
    </source>
</evidence>
<keyword evidence="7" id="KW-0482">Metalloprotease</keyword>